<feature type="coiled-coil region" evidence="3">
    <location>
        <begin position="155"/>
        <end position="182"/>
    </location>
</feature>
<keyword evidence="5" id="KW-1185">Reference proteome</keyword>
<dbReference type="STRING" id="1051891.A0A0C3MKE5"/>
<evidence type="ECO:0000256" key="3">
    <source>
        <dbReference type="SAM" id="Coils"/>
    </source>
</evidence>
<dbReference type="EMBL" id="KN822944">
    <property type="protein sequence ID" value="KIO34197.1"/>
    <property type="molecule type" value="Genomic_DNA"/>
</dbReference>
<gene>
    <name evidence="4" type="ORF">M407DRAFT_17103</name>
</gene>
<accession>A0A0C3MKE5</accession>
<dbReference type="Proteomes" id="UP000054248">
    <property type="component" value="Unassembled WGS sequence"/>
</dbReference>
<reference evidence="4 5" key="1">
    <citation type="submission" date="2014-04" db="EMBL/GenBank/DDBJ databases">
        <authorList>
            <consortium name="DOE Joint Genome Institute"/>
            <person name="Kuo A."/>
            <person name="Girlanda M."/>
            <person name="Perotto S."/>
            <person name="Kohler A."/>
            <person name="Nagy L.G."/>
            <person name="Floudas D."/>
            <person name="Copeland A."/>
            <person name="Barry K.W."/>
            <person name="Cichocki N."/>
            <person name="Veneault-Fourrey C."/>
            <person name="LaButti K."/>
            <person name="Lindquist E.A."/>
            <person name="Lipzen A."/>
            <person name="Lundell T."/>
            <person name="Morin E."/>
            <person name="Murat C."/>
            <person name="Sun H."/>
            <person name="Tunlid A."/>
            <person name="Henrissat B."/>
            <person name="Grigoriev I.V."/>
            <person name="Hibbett D.S."/>
            <person name="Martin F."/>
            <person name="Nordberg H.P."/>
            <person name="Cantor M.N."/>
            <person name="Hua S.X."/>
        </authorList>
    </citation>
    <scope>NUCLEOTIDE SEQUENCE [LARGE SCALE GENOMIC DNA]</scope>
    <source>
        <strain evidence="4 5">MUT 4182</strain>
    </source>
</reference>
<dbReference type="AlphaFoldDB" id="A0A0C3MKE5"/>
<reference evidence="5" key="2">
    <citation type="submission" date="2015-01" db="EMBL/GenBank/DDBJ databases">
        <title>Evolutionary Origins and Diversification of the Mycorrhizal Mutualists.</title>
        <authorList>
            <consortium name="DOE Joint Genome Institute"/>
            <consortium name="Mycorrhizal Genomics Consortium"/>
            <person name="Kohler A."/>
            <person name="Kuo A."/>
            <person name="Nagy L.G."/>
            <person name="Floudas D."/>
            <person name="Copeland A."/>
            <person name="Barry K.W."/>
            <person name="Cichocki N."/>
            <person name="Veneault-Fourrey C."/>
            <person name="LaButti K."/>
            <person name="Lindquist E.A."/>
            <person name="Lipzen A."/>
            <person name="Lundell T."/>
            <person name="Morin E."/>
            <person name="Murat C."/>
            <person name="Riley R."/>
            <person name="Ohm R."/>
            <person name="Sun H."/>
            <person name="Tunlid A."/>
            <person name="Henrissat B."/>
            <person name="Grigoriev I.V."/>
            <person name="Hibbett D.S."/>
            <person name="Martin F."/>
        </authorList>
    </citation>
    <scope>NUCLEOTIDE SEQUENCE [LARGE SCALE GENOMIC DNA]</scope>
    <source>
        <strain evidence="5">MUT 4182</strain>
    </source>
</reference>
<evidence type="ECO:0000256" key="2">
    <source>
        <dbReference type="ARBA" id="ARBA00023054"/>
    </source>
</evidence>
<evidence type="ECO:0000313" key="5">
    <source>
        <dbReference type="Proteomes" id="UP000054248"/>
    </source>
</evidence>
<sequence>MEGVGKVRWAFDQHDIANSFASDGTSPSTTSESNSTSTIAFVNNQLISHGFVRAPGLPLESLSAKDQDTAAKCLMGMLGQRMDDVARADENATKLRTLTYDYERLSSFNKAMEDKVVHAEREAELFRSKMNAASKQQAAAESAHKQTTTQLTKVRNDLQYARSSAQLEIKRKEKEVEKILEKWTKICNEQARLGSVGTGMACANLAILAGEKGPLGESLLERAMSDLESSRARLLEENNAFRDVVLSAARGLQSLVNELDPSVTEPPPLLTAAQLFASQATGPTATVASLYDSSSHALTAHLKMKDMMATVRQRVEEMEVKMAERTALKEKERMLEQEMEERKAAMRELDVVRGVVEELKDEIARQTMSSEEQKNAFEKLLSDEDFLQGLAKKAAAQAKGNESTCAAQLMPLSK</sequence>
<comment type="similarity">
    <text evidence="1">Belongs to the ADIP family.</text>
</comment>
<organism evidence="4 5">
    <name type="scientific">Tulasnella calospora MUT 4182</name>
    <dbReference type="NCBI Taxonomy" id="1051891"/>
    <lineage>
        <taxon>Eukaryota</taxon>
        <taxon>Fungi</taxon>
        <taxon>Dikarya</taxon>
        <taxon>Basidiomycota</taxon>
        <taxon>Agaricomycotina</taxon>
        <taxon>Agaricomycetes</taxon>
        <taxon>Cantharellales</taxon>
        <taxon>Tulasnellaceae</taxon>
        <taxon>Tulasnella</taxon>
    </lineage>
</organism>
<feature type="coiled-coil region" evidence="3">
    <location>
        <begin position="318"/>
        <end position="376"/>
    </location>
</feature>
<proteinExistence type="inferred from homology"/>
<protein>
    <submittedName>
        <fullName evidence="4">Uncharacterized protein</fullName>
    </submittedName>
</protein>
<keyword evidence="2 3" id="KW-0175">Coiled coil</keyword>
<evidence type="ECO:0000313" key="4">
    <source>
        <dbReference type="EMBL" id="KIO34197.1"/>
    </source>
</evidence>
<dbReference type="HOGENOM" id="CLU_664286_0_0_1"/>
<dbReference type="OrthoDB" id="312015at2759"/>
<dbReference type="InterPro" id="IPR021622">
    <property type="entry name" value="Afadin/alpha-actinin-bd"/>
</dbReference>
<name>A0A0C3MKE5_9AGAM</name>
<dbReference type="Pfam" id="PF11559">
    <property type="entry name" value="ADIP"/>
    <property type="match status" value="1"/>
</dbReference>
<evidence type="ECO:0000256" key="1">
    <source>
        <dbReference type="ARBA" id="ARBA00009291"/>
    </source>
</evidence>